<keyword evidence="4" id="KW-0812">Transmembrane</keyword>
<feature type="transmembrane region" description="Helical" evidence="4">
    <location>
        <begin position="7"/>
        <end position="25"/>
    </location>
</feature>
<organism evidence="6 8">
    <name type="scientific">Pedobacter hiemivivus</name>
    <dbReference type="NCBI Taxonomy" id="2530454"/>
    <lineage>
        <taxon>Bacteria</taxon>
        <taxon>Pseudomonadati</taxon>
        <taxon>Bacteroidota</taxon>
        <taxon>Sphingobacteriia</taxon>
        <taxon>Sphingobacteriales</taxon>
        <taxon>Sphingobacteriaceae</taxon>
        <taxon>Pedobacter</taxon>
    </lineage>
</organism>
<dbReference type="AlphaFoldDB" id="A0A4R0N293"/>
<keyword evidence="8" id="KW-1185">Reference proteome</keyword>
<dbReference type="Proteomes" id="UP000291117">
    <property type="component" value="Unassembled WGS sequence"/>
</dbReference>
<evidence type="ECO:0000256" key="2">
    <source>
        <dbReference type="ARBA" id="ARBA00023125"/>
    </source>
</evidence>
<dbReference type="OrthoDB" id="9779074at2"/>
<feature type="domain" description="HTH araC/xylS-type" evidence="5">
    <location>
        <begin position="254"/>
        <end position="357"/>
    </location>
</feature>
<feature type="transmembrane region" description="Helical" evidence="4">
    <location>
        <begin position="185"/>
        <end position="206"/>
    </location>
</feature>
<dbReference type="SUPFAM" id="SSF46689">
    <property type="entry name" value="Homeodomain-like"/>
    <property type="match status" value="1"/>
</dbReference>
<evidence type="ECO:0000256" key="4">
    <source>
        <dbReference type="SAM" id="Phobius"/>
    </source>
</evidence>
<dbReference type="Pfam" id="PF12833">
    <property type="entry name" value="HTH_18"/>
    <property type="match status" value="1"/>
</dbReference>
<dbReference type="PANTHER" id="PTHR43280:SF29">
    <property type="entry name" value="ARAC-FAMILY TRANSCRIPTIONAL REGULATOR"/>
    <property type="match status" value="1"/>
</dbReference>
<comment type="caution">
    <text evidence="6">The sequence shown here is derived from an EMBL/GenBank/DDBJ whole genome shotgun (WGS) entry which is preliminary data.</text>
</comment>
<dbReference type="Proteomes" id="UP000309594">
    <property type="component" value="Unassembled WGS sequence"/>
</dbReference>
<dbReference type="PANTHER" id="PTHR43280">
    <property type="entry name" value="ARAC-FAMILY TRANSCRIPTIONAL REGULATOR"/>
    <property type="match status" value="1"/>
</dbReference>
<reference evidence="7 9" key="2">
    <citation type="submission" date="2019-04" db="EMBL/GenBank/DDBJ databases">
        <title>Pedobacter sp. RP-1-16 sp. nov., isolated from Arctic soil.</title>
        <authorList>
            <person name="Dahal R.H."/>
            <person name="Kim D.-U."/>
        </authorList>
    </citation>
    <scope>NUCLEOTIDE SEQUENCE [LARGE SCALE GENOMIC DNA]</scope>
    <source>
        <strain evidence="7 9">RP-1-16</strain>
    </source>
</reference>
<dbReference type="Gene3D" id="1.10.10.60">
    <property type="entry name" value="Homeodomain-like"/>
    <property type="match status" value="1"/>
</dbReference>
<accession>A0A4U1GJ52</accession>
<dbReference type="PROSITE" id="PS01124">
    <property type="entry name" value="HTH_ARAC_FAMILY_2"/>
    <property type="match status" value="1"/>
</dbReference>
<dbReference type="GO" id="GO:0003700">
    <property type="term" value="F:DNA-binding transcription factor activity"/>
    <property type="evidence" value="ECO:0007669"/>
    <property type="project" value="InterPro"/>
</dbReference>
<dbReference type="RefSeq" id="WP_131610748.1">
    <property type="nucleotide sequence ID" value="NZ_SJSM01000014.1"/>
</dbReference>
<keyword evidence="2" id="KW-0238">DNA-binding</keyword>
<keyword evidence="1" id="KW-0805">Transcription regulation</keyword>
<dbReference type="InterPro" id="IPR018060">
    <property type="entry name" value="HTH_AraC"/>
</dbReference>
<evidence type="ECO:0000313" key="8">
    <source>
        <dbReference type="Proteomes" id="UP000291117"/>
    </source>
</evidence>
<evidence type="ECO:0000259" key="5">
    <source>
        <dbReference type="PROSITE" id="PS01124"/>
    </source>
</evidence>
<feature type="transmembrane region" description="Helical" evidence="4">
    <location>
        <begin position="119"/>
        <end position="140"/>
    </location>
</feature>
<evidence type="ECO:0000313" key="6">
    <source>
        <dbReference type="EMBL" id="TCC92512.1"/>
    </source>
</evidence>
<gene>
    <name evidence="6" type="ORF">EZ444_19110</name>
    <name evidence="7" type="ORF">FBD94_13260</name>
</gene>
<evidence type="ECO:0000256" key="1">
    <source>
        <dbReference type="ARBA" id="ARBA00023015"/>
    </source>
</evidence>
<sequence>MKLLNRLLSIIFIARFGQVLVSLLVNSQDKDVFSFFYQLSAPFYYAAPACFYLYVTHFINGRTQLRKFEWLHFIPAFLAIIHLLPLPFSPEIKWDVIGDQIRDNKQLFITERSGLFPSWFYYLGRPFLLLVYLTATWFAVLKSKVIDDHIDANGKKWIFFFIRAATFFQLVSFLPLMIWDVEEPIFNTSFIILNCVVLLVIVVFIMHQPKLFYGYLFVAVDMEKKPEEVKELPKATVSVKKVNLLPDQLAIYSDLMKSFMENKKPYLQPNFQIVELANELNIPVHHCSFVINSFLDKNFRDWINGYRITFFIDQYPLKSDKMTIESVAYESGFKSLATFYNAFKKETGLMPKAFFSGKKAS</sequence>
<proteinExistence type="predicted"/>
<dbReference type="SMART" id="SM00342">
    <property type="entry name" value="HTH_ARAC"/>
    <property type="match status" value="1"/>
</dbReference>
<dbReference type="GO" id="GO:0043565">
    <property type="term" value="F:sequence-specific DNA binding"/>
    <property type="evidence" value="ECO:0007669"/>
    <property type="project" value="InterPro"/>
</dbReference>
<evidence type="ECO:0000313" key="7">
    <source>
        <dbReference type="EMBL" id="TKC61492.1"/>
    </source>
</evidence>
<evidence type="ECO:0000256" key="3">
    <source>
        <dbReference type="ARBA" id="ARBA00023163"/>
    </source>
</evidence>
<keyword evidence="4" id="KW-0472">Membrane</keyword>
<dbReference type="EMBL" id="SWDX01000004">
    <property type="protein sequence ID" value="TKC61492.1"/>
    <property type="molecule type" value="Genomic_DNA"/>
</dbReference>
<dbReference type="InterPro" id="IPR009057">
    <property type="entry name" value="Homeodomain-like_sf"/>
</dbReference>
<accession>A0A4R0N293</accession>
<name>A0A4R0N293_9SPHI</name>
<feature type="transmembrane region" description="Helical" evidence="4">
    <location>
        <begin position="68"/>
        <end position="88"/>
    </location>
</feature>
<protein>
    <submittedName>
        <fullName evidence="6">AraC family transcriptional regulator</fullName>
    </submittedName>
</protein>
<evidence type="ECO:0000313" key="9">
    <source>
        <dbReference type="Proteomes" id="UP000309594"/>
    </source>
</evidence>
<keyword evidence="3" id="KW-0804">Transcription</keyword>
<feature type="transmembrane region" description="Helical" evidence="4">
    <location>
        <begin position="160"/>
        <end position="179"/>
    </location>
</feature>
<feature type="transmembrane region" description="Helical" evidence="4">
    <location>
        <begin position="37"/>
        <end position="56"/>
    </location>
</feature>
<reference evidence="6 8" key="1">
    <citation type="submission" date="2019-02" db="EMBL/GenBank/DDBJ databases">
        <title>Pedobacter sp. RP-3-8 sp. nov., isolated from Arctic soil.</title>
        <authorList>
            <person name="Dahal R.H."/>
        </authorList>
    </citation>
    <scope>NUCLEOTIDE SEQUENCE [LARGE SCALE GENOMIC DNA]</scope>
    <source>
        <strain evidence="6 8">RP-3-8</strain>
    </source>
</reference>
<keyword evidence="4" id="KW-1133">Transmembrane helix</keyword>
<dbReference type="EMBL" id="SJSM01000014">
    <property type="protein sequence ID" value="TCC92512.1"/>
    <property type="molecule type" value="Genomic_DNA"/>
</dbReference>